<protein>
    <submittedName>
        <fullName evidence="1">(Perigord truffle) hypothetical protein</fullName>
    </submittedName>
</protein>
<evidence type="ECO:0000313" key="1">
    <source>
        <dbReference type="EMBL" id="CAZ79384.1"/>
    </source>
</evidence>
<dbReference type="Proteomes" id="UP000006911">
    <property type="component" value="Unassembled WGS sequence"/>
</dbReference>
<dbReference type="GeneID" id="9185009"/>
<dbReference type="HOGENOM" id="CLU_3088988_0_0_1"/>
<gene>
    <name evidence="1" type="ORF">GSTUM_00004067001</name>
</gene>
<proteinExistence type="predicted"/>
<name>D5G4E1_TUBMM</name>
<dbReference type="EMBL" id="FN429986">
    <property type="protein sequence ID" value="CAZ79384.1"/>
    <property type="molecule type" value="Genomic_DNA"/>
</dbReference>
<dbReference type="AlphaFoldDB" id="D5G4E1"/>
<sequence length="52" mass="5976">MENRLFILSGEGYVRQAFLSAQSCCDSLIREIGELFFFFAFSGTRFEAHYAV</sequence>
<dbReference type="KEGG" id="tml:GSTUM_00004067001"/>
<keyword evidence="2" id="KW-1185">Reference proteome</keyword>
<accession>D5G4E1</accession>
<reference evidence="1 2" key="1">
    <citation type="journal article" date="2010" name="Nature">
        <title>Perigord black truffle genome uncovers evolutionary origins and mechanisms of symbiosis.</title>
        <authorList>
            <person name="Martin F."/>
            <person name="Kohler A."/>
            <person name="Murat C."/>
            <person name="Balestrini R."/>
            <person name="Coutinho P.M."/>
            <person name="Jaillon O."/>
            <person name="Montanini B."/>
            <person name="Morin E."/>
            <person name="Noel B."/>
            <person name="Percudani R."/>
            <person name="Porcel B."/>
            <person name="Rubini A."/>
            <person name="Amicucci A."/>
            <person name="Amselem J."/>
            <person name="Anthouard V."/>
            <person name="Arcioni S."/>
            <person name="Artiguenave F."/>
            <person name="Aury J.M."/>
            <person name="Ballario P."/>
            <person name="Bolchi A."/>
            <person name="Brenna A."/>
            <person name="Brun A."/>
            <person name="Buee M."/>
            <person name="Cantarel B."/>
            <person name="Chevalier G."/>
            <person name="Couloux A."/>
            <person name="Da Silva C."/>
            <person name="Denoeud F."/>
            <person name="Duplessis S."/>
            <person name="Ghignone S."/>
            <person name="Hilselberger B."/>
            <person name="Iotti M."/>
            <person name="Marcais B."/>
            <person name="Mello A."/>
            <person name="Miranda M."/>
            <person name="Pacioni G."/>
            <person name="Quesneville H."/>
            <person name="Riccioni C."/>
            <person name="Ruotolo R."/>
            <person name="Splivallo R."/>
            <person name="Stocchi V."/>
            <person name="Tisserant E."/>
            <person name="Viscomi A.R."/>
            <person name="Zambonelli A."/>
            <person name="Zampieri E."/>
            <person name="Henrissat B."/>
            <person name="Lebrun M.H."/>
            <person name="Paolocci F."/>
            <person name="Bonfante P."/>
            <person name="Ottonello S."/>
            <person name="Wincker P."/>
        </authorList>
    </citation>
    <scope>NUCLEOTIDE SEQUENCE [LARGE SCALE GENOMIC DNA]</scope>
    <source>
        <strain evidence="1 2">Mel28</strain>
    </source>
</reference>
<dbReference type="InParanoid" id="D5G4E1"/>
<dbReference type="RefSeq" id="XP_002835263.1">
    <property type="nucleotide sequence ID" value="XM_002835217.1"/>
</dbReference>
<evidence type="ECO:0000313" key="2">
    <source>
        <dbReference type="Proteomes" id="UP000006911"/>
    </source>
</evidence>
<organism evidence="1 2">
    <name type="scientific">Tuber melanosporum (strain Mel28)</name>
    <name type="common">Perigord black truffle</name>
    <dbReference type="NCBI Taxonomy" id="656061"/>
    <lineage>
        <taxon>Eukaryota</taxon>
        <taxon>Fungi</taxon>
        <taxon>Dikarya</taxon>
        <taxon>Ascomycota</taxon>
        <taxon>Pezizomycotina</taxon>
        <taxon>Pezizomycetes</taxon>
        <taxon>Pezizales</taxon>
        <taxon>Tuberaceae</taxon>
        <taxon>Tuber</taxon>
    </lineage>
</organism>